<dbReference type="Proteomes" id="UP000322927">
    <property type="component" value="Chromosome"/>
</dbReference>
<accession>A0A5P2BNV5</accession>
<feature type="region of interest" description="Disordered" evidence="1">
    <location>
        <begin position="1"/>
        <end position="30"/>
    </location>
</feature>
<sequence length="533" mass="56900">MSDRLVDSVAGSAPRPATAGGTGQRSGAEAMRNRVARHLAVQVDGEGALKDRCSGRIIESALLLLLLRKERALPRAQKELQEYLQRAEPKGALEAVVVDALLGRPCDTSAVLKGQGKSRHGTGARKRLLLDTILGLCGLLPDGARPDPRDIGPRPQAVWTELTLCAATILHAHAGWGSAPSTAAKDATYQQELLEHQNLLVRRLAAFPTRRVWEGNALAHLVALHALHTYRPGCALMRDGIDALVQLRGPDGGVPFIDGQEVFVTALAGVALADAPGHARLAARMGEYIASHQQADGGWGYNETTTQTDVDDTARCVEFLRLLDAGRFRHGIQGGEAYLRARANEEGGFPTYLRGHPWDLDMTAGAVIALPWDNHAHLLAPAVEVLIGAQDADGSFDPSWTLSLPSVILRVLDALAHIPAAEEDLRQRAAECTAKALGYLAKSQNSDGGWGHTPDKDSDVLSTAQALATLVRHAPGTDLSEPLAYLESQQHADGGFTSVPDQVGPRPLPFDFPVLADVHTLTALNRVVAETTA</sequence>
<dbReference type="Gene3D" id="1.50.10.20">
    <property type="match status" value="1"/>
</dbReference>
<evidence type="ECO:0008006" key="4">
    <source>
        <dbReference type="Google" id="ProtNLM"/>
    </source>
</evidence>
<protein>
    <recommendedName>
        <fullName evidence="4">Squalene cyclase C-terminal domain-containing protein</fullName>
    </recommendedName>
</protein>
<evidence type="ECO:0000256" key="1">
    <source>
        <dbReference type="SAM" id="MobiDB-lite"/>
    </source>
</evidence>
<dbReference type="RefSeq" id="WP_150213416.1">
    <property type="nucleotide sequence ID" value="NZ_CP029192.1"/>
</dbReference>
<dbReference type="EMBL" id="CP029192">
    <property type="protein sequence ID" value="QES32114.1"/>
    <property type="molecule type" value="Genomic_DNA"/>
</dbReference>
<proteinExistence type="predicted"/>
<organism evidence="2 3">
    <name type="scientific">Streptomyces venezuelae</name>
    <dbReference type="NCBI Taxonomy" id="54571"/>
    <lineage>
        <taxon>Bacteria</taxon>
        <taxon>Bacillati</taxon>
        <taxon>Actinomycetota</taxon>
        <taxon>Actinomycetes</taxon>
        <taxon>Kitasatosporales</taxon>
        <taxon>Streptomycetaceae</taxon>
        <taxon>Streptomyces</taxon>
    </lineage>
</organism>
<name>A0A5P2BNV5_STRVZ</name>
<dbReference type="UniPathway" id="UPA00337"/>
<reference evidence="2 3" key="1">
    <citation type="submission" date="2018-05" db="EMBL/GenBank/DDBJ databases">
        <title>Streptomyces venezuelae.</title>
        <authorList>
            <person name="Kim W."/>
            <person name="Lee N."/>
            <person name="Cho B.-K."/>
        </authorList>
    </citation>
    <scope>NUCLEOTIDE SEQUENCE [LARGE SCALE GENOMIC DNA]</scope>
    <source>
        <strain evidence="2 3">ATCC 14584</strain>
    </source>
</reference>
<dbReference type="CDD" id="cd00688">
    <property type="entry name" value="ISOPREN_C2_like"/>
    <property type="match status" value="1"/>
</dbReference>
<dbReference type="AlphaFoldDB" id="A0A5P2BNV5"/>
<dbReference type="SUPFAM" id="SSF48239">
    <property type="entry name" value="Terpenoid cyclases/Protein prenyltransferases"/>
    <property type="match status" value="1"/>
</dbReference>
<dbReference type="OrthoDB" id="5484461at2"/>
<gene>
    <name evidence="2" type="ORF">DEJ48_00580</name>
</gene>
<evidence type="ECO:0000313" key="3">
    <source>
        <dbReference type="Proteomes" id="UP000322927"/>
    </source>
</evidence>
<evidence type="ECO:0000313" key="2">
    <source>
        <dbReference type="EMBL" id="QES32114.1"/>
    </source>
</evidence>
<dbReference type="InterPro" id="IPR008930">
    <property type="entry name" value="Terpenoid_cyclase/PrenylTrfase"/>
</dbReference>